<proteinExistence type="predicted"/>
<dbReference type="Gene3D" id="3.40.1800.20">
    <property type="match status" value="1"/>
</dbReference>
<protein>
    <recommendedName>
        <fullName evidence="2">ZAD domain-containing protein</fullName>
    </recommendedName>
</protein>
<evidence type="ECO:0000313" key="3">
    <source>
        <dbReference type="EMBL" id="CAD7265397.1"/>
    </source>
</evidence>
<dbReference type="Pfam" id="PF07776">
    <property type="entry name" value="zf-AD"/>
    <property type="match status" value="1"/>
</dbReference>
<dbReference type="AlphaFoldDB" id="A0A7R9B3S2"/>
<evidence type="ECO:0000256" key="1">
    <source>
        <dbReference type="PROSITE-ProRule" id="PRU01263"/>
    </source>
</evidence>
<feature type="domain" description="ZAD" evidence="2">
    <location>
        <begin position="11"/>
        <end position="86"/>
    </location>
</feature>
<feature type="binding site" evidence="1">
    <location>
        <position position="16"/>
    </location>
    <ligand>
        <name>Zn(2+)</name>
        <dbReference type="ChEBI" id="CHEBI:29105"/>
    </ligand>
</feature>
<reference evidence="3" key="1">
    <citation type="submission" date="2020-11" db="EMBL/GenBank/DDBJ databases">
        <authorList>
            <person name="Tran Van P."/>
        </authorList>
    </citation>
    <scope>NUCLEOTIDE SEQUENCE</scope>
</reference>
<feature type="binding site" evidence="1">
    <location>
        <position position="62"/>
    </location>
    <ligand>
        <name>Zn(2+)</name>
        <dbReference type="ChEBI" id="CHEBI:29105"/>
    </ligand>
</feature>
<accession>A0A7R9B3S2</accession>
<dbReference type="GO" id="GO:0008270">
    <property type="term" value="F:zinc ion binding"/>
    <property type="evidence" value="ECO:0007669"/>
    <property type="project" value="UniProtKB-UniRule"/>
</dbReference>
<keyword evidence="1" id="KW-0479">Metal-binding</keyword>
<dbReference type="SUPFAM" id="SSF57716">
    <property type="entry name" value="Glucocorticoid receptor-like (DNA-binding domain)"/>
    <property type="match status" value="1"/>
</dbReference>
<dbReference type="PANTHER" id="PTHR39942">
    <property type="entry name" value="BCDNA.LD26519-RELATED"/>
    <property type="match status" value="1"/>
</dbReference>
<dbReference type="PANTHER" id="PTHR39942:SF1">
    <property type="entry name" value="BCDNA.LD26519-RELATED"/>
    <property type="match status" value="1"/>
</dbReference>
<organism evidence="3">
    <name type="scientific">Timema shepardi</name>
    <name type="common">Walking stick</name>
    <dbReference type="NCBI Taxonomy" id="629360"/>
    <lineage>
        <taxon>Eukaryota</taxon>
        <taxon>Metazoa</taxon>
        <taxon>Ecdysozoa</taxon>
        <taxon>Arthropoda</taxon>
        <taxon>Hexapoda</taxon>
        <taxon>Insecta</taxon>
        <taxon>Pterygota</taxon>
        <taxon>Neoptera</taxon>
        <taxon>Polyneoptera</taxon>
        <taxon>Phasmatodea</taxon>
        <taxon>Timematodea</taxon>
        <taxon>Timematoidea</taxon>
        <taxon>Timematidae</taxon>
        <taxon>Timema</taxon>
    </lineage>
</organism>
<feature type="binding site" evidence="1">
    <location>
        <position position="59"/>
    </location>
    <ligand>
        <name>Zn(2+)</name>
        <dbReference type="ChEBI" id="CHEBI:29105"/>
    </ligand>
</feature>
<keyword evidence="1" id="KW-0863">Zinc-finger</keyword>
<dbReference type="EMBL" id="OC005467">
    <property type="protein sequence ID" value="CAD7265397.1"/>
    <property type="molecule type" value="Genomic_DNA"/>
</dbReference>
<name>A0A7R9B3S2_TIMSH</name>
<sequence length="200" mass="22457">MAGYRRVNYYELCRLCTSSEGTKMHIFREEGRRRQLPTKIQICLPVQVCEDDSLPKIICSHCVDKLESFYDFRESCVNAEAMLESYFTSLRYSDDFTREGKVNTDIPGTGRSTHIPGTGRSTQIYLGLTGQHIYLGLAGQHRYTWDWQVNTDIPGTDRSTHIPGTGRSTQIYLGLVTQPGQTYDAAKYNAAAALPSALVS</sequence>
<evidence type="ECO:0000259" key="2">
    <source>
        <dbReference type="PROSITE" id="PS51915"/>
    </source>
</evidence>
<dbReference type="PROSITE" id="PS51915">
    <property type="entry name" value="ZAD"/>
    <property type="match status" value="1"/>
</dbReference>
<dbReference type="SMART" id="SM00868">
    <property type="entry name" value="zf-AD"/>
    <property type="match status" value="1"/>
</dbReference>
<dbReference type="GO" id="GO:0005634">
    <property type="term" value="C:nucleus"/>
    <property type="evidence" value="ECO:0007669"/>
    <property type="project" value="InterPro"/>
</dbReference>
<feature type="binding site" evidence="1">
    <location>
        <position position="13"/>
    </location>
    <ligand>
        <name>Zn(2+)</name>
        <dbReference type="ChEBI" id="CHEBI:29105"/>
    </ligand>
</feature>
<gene>
    <name evidence="3" type="ORF">TSIB3V08_LOCUS9437</name>
</gene>
<dbReference type="InterPro" id="IPR012934">
    <property type="entry name" value="Znf_AD"/>
</dbReference>
<keyword evidence="1" id="KW-0862">Zinc</keyword>